<feature type="domain" description="Helicase/UvrB N-terminal" evidence="1">
    <location>
        <begin position="25"/>
        <end position="147"/>
    </location>
</feature>
<dbReference type="GO" id="GO:0016787">
    <property type="term" value="F:hydrolase activity"/>
    <property type="evidence" value="ECO:0007669"/>
    <property type="project" value="InterPro"/>
</dbReference>
<dbReference type="Pfam" id="PF04851">
    <property type="entry name" value="ResIII"/>
    <property type="match status" value="1"/>
</dbReference>
<dbReference type="InterPro" id="IPR027417">
    <property type="entry name" value="P-loop_NTPase"/>
</dbReference>
<sequence>MVSSISNSNPNSDLFSAKSCKVFHLNPHPWQERVGVTILDAVSKKESIRYLCVRPTGGGKSLVFNVLASILKKVTLCICPLLSLGADQTKKTMLNSEGAESSQISSFHLDKLKKVTLNKLRRFITHPQAQSTAIVIFASPQSLVDSKNGNDFLKFLITRKRNPSCHTFWKYNP</sequence>
<accession>A0A7S3QDH7</accession>
<evidence type="ECO:0000313" key="2">
    <source>
        <dbReference type="EMBL" id="CAE0473241.1"/>
    </source>
</evidence>
<name>A0A7S3QDH7_9STRA</name>
<reference evidence="2" key="1">
    <citation type="submission" date="2021-01" db="EMBL/GenBank/DDBJ databases">
        <authorList>
            <person name="Corre E."/>
            <person name="Pelletier E."/>
            <person name="Niang G."/>
            <person name="Scheremetjew M."/>
            <person name="Finn R."/>
            <person name="Kale V."/>
            <person name="Holt S."/>
            <person name="Cochrane G."/>
            <person name="Meng A."/>
            <person name="Brown T."/>
            <person name="Cohen L."/>
        </authorList>
    </citation>
    <scope>NUCLEOTIDE SEQUENCE</scope>
    <source>
        <strain evidence="2">MM31A-1</strain>
    </source>
</reference>
<dbReference type="AlphaFoldDB" id="A0A7S3QDH7"/>
<dbReference type="SUPFAM" id="SSF52540">
    <property type="entry name" value="P-loop containing nucleoside triphosphate hydrolases"/>
    <property type="match status" value="1"/>
</dbReference>
<dbReference type="GO" id="GO:0003677">
    <property type="term" value="F:DNA binding"/>
    <property type="evidence" value="ECO:0007669"/>
    <property type="project" value="InterPro"/>
</dbReference>
<evidence type="ECO:0000259" key="1">
    <source>
        <dbReference type="Pfam" id="PF04851"/>
    </source>
</evidence>
<dbReference type="InterPro" id="IPR006935">
    <property type="entry name" value="Helicase/UvrB_N"/>
</dbReference>
<organism evidence="2">
    <name type="scientific">Chaetoceros debilis</name>
    <dbReference type="NCBI Taxonomy" id="122233"/>
    <lineage>
        <taxon>Eukaryota</taxon>
        <taxon>Sar</taxon>
        <taxon>Stramenopiles</taxon>
        <taxon>Ochrophyta</taxon>
        <taxon>Bacillariophyta</taxon>
        <taxon>Coscinodiscophyceae</taxon>
        <taxon>Chaetocerotophycidae</taxon>
        <taxon>Chaetocerotales</taxon>
        <taxon>Chaetocerotaceae</taxon>
        <taxon>Chaetoceros</taxon>
    </lineage>
</organism>
<proteinExistence type="predicted"/>
<protein>
    <recommendedName>
        <fullName evidence="1">Helicase/UvrB N-terminal domain-containing protein</fullName>
    </recommendedName>
</protein>
<gene>
    <name evidence="2" type="ORF">CDEB00056_LOCUS18094</name>
</gene>
<dbReference type="Gene3D" id="3.40.50.300">
    <property type="entry name" value="P-loop containing nucleotide triphosphate hydrolases"/>
    <property type="match status" value="1"/>
</dbReference>
<dbReference type="GO" id="GO:0005524">
    <property type="term" value="F:ATP binding"/>
    <property type="evidence" value="ECO:0007669"/>
    <property type="project" value="InterPro"/>
</dbReference>
<dbReference type="EMBL" id="HBIO01023553">
    <property type="protein sequence ID" value="CAE0473241.1"/>
    <property type="molecule type" value="Transcribed_RNA"/>
</dbReference>